<evidence type="ECO:0000313" key="9">
    <source>
        <dbReference type="Proteomes" id="UP001198893"/>
    </source>
</evidence>
<keyword evidence="1" id="KW-0004">4Fe-4S</keyword>
<dbReference type="EMBL" id="JAJEQW010000001">
    <property type="protein sequence ID" value="MCC2240806.1"/>
    <property type="molecule type" value="Genomic_DNA"/>
</dbReference>
<dbReference type="InterPro" id="IPR017896">
    <property type="entry name" value="4Fe4S_Fe-S-bd"/>
</dbReference>
<dbReference type="InterPro" id="IPR006067">
    <property type="entry name" value="NO2/SO3_Rdtase_4Fe4S_dom"/>
</dbReference>
<keyword evidence="3" id="KW-0479">Metal-binding</keyword>
<dbReference type="GO" id="GO:0046872">
    <property type="term" value="F:metal ion binding"/>
    <property type="evidence" value="ECO:0007669"/>
    <property type="project" value="UniProtKB-KW"/>
</dbReference>
<sequence>MAKIDYAALKKGGFMRQKQKGFFSLRIQVVGGNLTAENIKAVADVAEKYGKGYVHMTSRQGIEIPFINFEDIEEVRAKLADGGVKPGVCGPRVRTVTACQGSEICPSGCIDTYSLAKKLDEHYFGRELPHKFKFGVTGCQNNCLKAEENDIGVKGGMEVSWVADKCINCGVCEKACREDAIKCTGTEVTIDYDKCTNCGRCVKSCPTDAWEGKSGYIVSFGGLFGNHIYKGEQLLPLITDEETLFRVTDAAIGFFEEHANPGERFRLLLQRVGEDEFRKVIRNAFEEK</sequence>
<dbReference type="InterPro" id="IPR017900">
    <property type="entry name" value="4Fe4S_Fe_S_CS"/>
</dbReference>
<gene>
    <name evidence="8" type="ORF">LKD47_00640</name>
</gene>
<dbReference type="PANTHER" id="PTHR32439:SF9">
    <property type="entry name" value="BLR3264 PROTEIN"/>
    <property type="match status" value="1"/>
</dbReference>
<dbReference type="Pfam" id="PF01077">
    <property type="entry name" value="NIR_SIR"/>
    <property type="match status" value="1"/>
</dbReference>
<dbReference type="SUPFAM" id="SSF56014">
    <property type="entry name" value="Nitrite and sulphite reductase 4Fe-4S domain-like"/>
    <property type="match status" value="1"/>
</dbReference>
<feature type="domain" description="4Fe-4S ferredoxin-type" evidence="7">
    <location>
        <begin position="186"/>
        <end position="215"/>
    </location>
</feature>
<evidence type="ECO:0000256" key="4">
    <source>
        <dbReference type="ARBA" id="ARBA00023002"/>
    </source>
</evidence>
<dbReference type="AlphaFoldDB" id="A0AAW4WDS5"/>
<evidence type="ECO:0000256" key="6">
    <source>
        <dbReference type="ARBA" id="ARBA00023014"/>
    </source>
</evidence>
<dbReference type="Proteomes" id="UP001198893">
    <property type="component" value="Unassembled WGS sequence"/>
</dbReference>
<dbReference type="InterPro" id="IPR045854">
    <property type="entry name" value="NO2/SO3_Rdtase_4Fe4S_sf"/>
</dbReference>
<dbReference type="Gene3D" id="3.90.480.10">
    <property type="entry name" value="Sulfite Reductase Hemoprotein,Domain 2"/>
    <property type="match status" value="1"/>
</dbReference>
<dbReference type="PROSITE" id="PS00198">
    <property type="entry name" value="4FE4S_FER_1"/>
    <property type="match status" value="1"/>
</dbReference>
<name>A0AAW4WDS5_9FIRM</name>
<keyword evidence="2" id="KW-0349">Heme</keyword>
<dbReference type="Gene3D" id="3.30.413.10">
    <property type="entry name" value="Sulfite Reductase Hemoprotein, domain 1"/>
    <property type="match status" value="1"/>
</dbReference>
<evidence type="ECO:0000259" key="7">
    <source>
        <dbReference type="PROSITE" id="PS51379"/>
    </source>
</evidence>
<protein>
    <submittedName>
        <fullName evidence="8">4Fe-4S binding protein</fullName>
    </submittedName>
</protein>
<dbReference type="InterPro" id="IPR051329">
    <property type="entry name" value="NIR_SIR_4Fe-4S"/>
</dbReference>
<dbReference type="GO" id="GO:0020037">
    <property type="term" value="F:heme binding"/>
    <property type="evidence" value="ECO:0007669"/>
    <property type="project" value="InterPro"/>
</dbReference>
<keyword evidence="6" id="KW-0411">Iron-sulfur</keyword>
<comment type="caution">
    <text evidence="8">The sequence shown here is derived from an EMBL/GenBank/DDBJ whole genome shotgun (WGS) entry which is preliminary data.</text>
</comment>
<dbReference type="InterPro" id="IPR005117">
    <property type="entry name" value="NiRdtase/SiRdtase_haem-b_fer"/>
</dbReference>
<dbReference type="GO" id="GO:0051539">
    <property type="term" value="F:4 iron, 4 sulfur cluster binding"/>
    <property type="evidence" value="ECO:0007669"/>
    <property type="project" value="UniProtKB-KW"/>
</dbReference>
<reference evidence="8" key="1">
    <citation type="submission" date="2021-10" db="EMBL/GenBank/DDBJ databases">
        <title>Anaerobic single-cell dispensing facilitates the cultivation of human gut bacteria.</title>
        <authorList>
            <person name="Afrizal A."/>
        </authorList>
    </citation>
    <scope>NUCLEOTIDE SEQUENCE</scope>
    <source>
        <strain evidence="8">CLA-AA-H204</strain>
    </source>
</reference>
<dbReference type="PROSITE" id="PS51379">
    <property type="entry name" value="4FE4S_FER_2"/>
    <property type="match status" value="2"/>
</dbReference>
<evidence type="ECO:0000256" key="1">
    <source>
        <dbReference type="ARBA" id="ARBA00022485"/>
    </source>
</evidence>
<evidence type="ECO:0000256" key="2">
    <source>
        <dbReference type="ARBA" id="ARBA00022617"/>
    </source>
</evidence>
<keyword evidence="5" id="KW-0408">Iron</keyword>
<organism evidence="8 9">
    <name type="scientific">Roseburia amylophila</name>
    <dbReference type="NCBI Taxonomy" id="2981794"/>
    <lineage>
        <taxon>Bacteria</taxon>
        <taxon>Bacillati</taxon>
        <taxon>Bacillota</taxon>
        <taxon>Clostridia</taxon>
        <taxon>Lachnospirales</taxon>
        <taxon>Lachnospiraceae</taxon>
        <taxon>Roseburia</taxon>
    </lineage>
</organism>
<evidence type="ECO:0000256" key="5">
    <source>
        <dbReference type="ARBA" id="ARBA00023004"/>
    </source>
</evidence>
<dbReference type="PROSITE" id="PS00365">
    <property type="entry name" value="NIR_SIR"/>
    <property type="match status" value="1"/>
</dbReference>
<dbReference type="Gene3D" id="3.30.70.20">
    <property type="match status" value="1"/>
</dbReference>
<evidence type="ECO:0000256" key="3">
    <source>
        <dbReference type="ARBA" id="ARBA00022723"/>
    </source>
</evidence>
<dbReference type="Pfam" id="PF03460">
    <property type="entry name" value="NIR_SIR_ferr"/>
    <property type="match status" value="1"/>
</dbReference>
<dbReference type="Pfam" id="PF00037">
    <property type="entry name" value="Fer4"/>
    <property type="match status" value="2"/>
</dbReference>
<dbReference type="GO" id="GO:0016491">
    <property type="term" value="F:oxidoreductase activity"/>
    <property type="evidence" value="ECO:0007669"/>
    <property type="project" value="UniProtKB-KW"/>
</dbReference>
<dbReference type="RefSeq" id="WP_022243151.1">
    <property type="nucleotide sequence ID" value="NZ_JAJEQW010000001.1"/>
</dbReference>
<proteinExistence type="predicted"/>
<keyword evidence="4" id="KW-0560">Oxidoreductase</keyword>
<dbReference type="InterPro" id="IPR006066">
    <property type="entry name" value="NO2/SO3_Rdtase_FeS/sirohaem_BS"/>
</dbReference>
<evidence type="ECO:0000313" key="8">
    <source>
        <dbReference type="EMBL" id="MCC2240806.1"/>
    </source>
</evidence>
<dbReference type="SUPFAM" id="SSF54862">
    <property type="entry name" value="4Fe-4S ferredoxins"/>
    <property type="match status" value="1"/>
</dbReference>
<dbReference type="SUPFAM" id="SSF55124">
    <property type="entry name" value="Nitrite/Sulfite reductase N-terminal domain-like"/>
    <property type="match status" value="1"/>
</dbReference>
<dbReference type="InterPro" id="IPR036136">
    <property type="entry name" value="Nit/Sulf_reduc_fer-like_dom_sf"/>
</dbReference>
<accession>A0AAW4WDS5</accession>
<dbReference type="PRINTS" id="PR00397">
    <property type="entry name" value="SIROHAEM"/>
</dbReference>
<feature type="domain" description="4Fe-4S ferredoxin-type" evidence="7">
    <location>
        <begin position="157"/>
        <end position="182"/>
    </location>
</feature>
<dbReference type="PANTHER" id="PTHR32439">
    <property type="entry name" value="FERREDOXIN--NITRITE REDUCTASE, CHLOROPLASTIC"/>
    <property type="match status" value="1"/>
</dbReference>